<dbReference type="InterPro" id="IPR029063">
    <property type="entry name" value="SAM-dependent_MTases_sf"/>
</dbReference>
<feature type="compositionally biased region" description="Gly residues" evidence="1">
    <location>
        <begin position="212"/>
        <end position="226"/>
    </location>
</feature>
<keyword evidence="3" id="KW-0489">Methyltransferase</keyword>
<keyword evidence="3" id="KW-0808">Transferase</keyword>
<feature type="region of interest" description="Disordered" evidence="1">
    <location>
        <begin position="205"/>
        <end position="226"/>
    </location>
</feature>
<dbReference type="SUPFAM" id="SSF53335">
    <property type="entry name" value="S-adenosyl-L-methionine-dependent methyltransferases"/>
    <property type="match status" value="1"/>
</dbReference>
<dbReference type="CDD" id="cd02440">
    <property type="entry name" value="AdoMet_MTases"/>
    <property type="match status" value="1"/>
</dbReference>
<dbReference type="Proteomes" id="UP000273807">
    <property type="component" value="Unassembled WGS sequence"/>
</dbReference>
<sequence length="226" mass="23975">MFAPFYDLLSGEYPVYHAGRELGIAALAPGTGQQVLDIGCGTGLNFSRLQERVGDSGCIVGIDRSADMLDQARRRATARGWRNIILIQADMVRLDPAETAARIQASGGAAYSDAALATYSLSLMGEWEQAWNNVTKLVFGDVRVAVVDMQEPVGRARWLTPLARLACALGGSDITAAPWRAVEDQCRDVVSASARGGHLQIRAGTLLPRQAGPGGRPGANGGSPER</sequence>
<dbReference type="OrthoDB" id="7032234at2"/>
<keyword evidence="4" id="KW-1185">Reference proteome</keyword>
<dbReference type="EMBL" id="RBED01000111">
    <property type="protein sequence ID" value="RNL52958.1"/>
    <property type="molecule type" value="Genomic_DNA"/>
</dbReference>
<dbReference type="GO" id="GO:0008168">
    <property type="term" value="F:methyltransferase activity"/>
    <property type="evidence" value="ECO:0007669"/>
    <property type="project" value="UniProtKB-KW"/>
</dbReference>
<evidence type="ECO:0000256" key="1">
    <source>
        <dbReference type="SAM" id="MobiDB-lite"/>
    </source>
</evidence>
<comment type="caution">
    <text evidence="3">The sequence shown here is derived from an EMBL/GenBank/DDBJ whole genome shotgun (WGS) entry which is preliminary data.</text>
</comment>
<dbReference type="AlphaFoldDB" id="A0A3N0BUI1"/>
<dbReference type="Pfam" id="PF13649">
    <property type="entry name" value="Methyltransf_25"/>
    <property type="match status" value="1"/>
</dbReference>
<evidence type="ECO:0000313" key="4">
    <source>
        <dbReference type="Proteomes" id="UP000273807"/>
    </source>
</evidence>
<organism evidence="3 4">
    <name type="scientific">Arthrobacter oryzae</name>
    <dbReference type="NCBI Taxonomy" id="409290"/>
    <lineage>
        <taxon>Bacteria</taxon>
        <taxon>Bacillati</taxon>
        <taxon>Actinomycetota</taxon>
        <taxon>Actinomycetes</taxon>
        <taxon>Micrococcales</taxon>
        <taxon>Micrococcaceae</taxon>
        <taxon>Arthrobacter</taxon>
    </lineage>
</organism>
<accession>A0A3N0BUI1</accession>
<evidence type="ECO:0000259" key="2">
    <source>
        <dbReference type="Pfam" id="PF13649"/>
    </source>
</evidence>
<reference evidence="3 4" key="1">
    <citation type="submission" date="2018-10" db="EMBL/GenBank/DDBJ databases">
        <title>Genome sequencing of Arthrobacter oryzae TNB02.</title>
        <authorList>
            <person name="Cho Y.-J."/>
            <person name="Cho A."/>
            <person name="Kim O.-S."/>
        </authorList>
    </citation>
    <scope>NUCLEOTIDE SEQUENCE [LARGE SCALE GENOMIC DNA]</scope>
    <source>
        <strain evidence="3 4">TNB02</strain>
    </source>
</reference>
<dbReference type="GO" id="GO:0032259">
    <property type="term" value="P:methylation"/>
    <property type="evidence" value="ECO:0007669"/>
    <property type="project" value="UniProtKB-KW"/>
</dbReference>
<proteinExistence type="predicted"/>
<protein>
    <submittedName>
        <fullName evidence="3">Methyltransferase domain-containing protein</fullName>
    </submittedName>
</protein>
<feature type="domain" description="Methyltransferase" evidence="2">
    <location>
        <begin position="35"/>
        <end position="99"/>
    </location>
</feature>
<dbReference type="Gene3D" id="3.40.50.150">
    <property type="entry name" value="Vaccinia Virus protein VP39"/>
    <property type="match status" value="1"/>
</dbReference>
<gene>
    <name evidence="3" type="ORF">D7003_13355</name>
</gene>
<evidence type="ECO:0000313" key="3">
    <source>
        <dbReference type="EMBL" id="RNL52958.1"/>
    </source>
</evidence>
<dbReference type="InterPro" id="IPR041698">
    <property type="entry name" value="Methyltransf_25"/>
</dbReference>
<name>A0A3N0BUI1_9MICC</name>